<keyword evidence="9" id="KW-0472">Membrane</keyword>
<evidence type="ECO:0000256" key="7">
    <source>
        <dbReference type="ARBA" id="ARBA00022840"/>
    </source>
</evidence>
<dbReference type="PROSITE" id="PS50005">
    <property type="entry name" value="TPR"/>
    <property type="match status" value="1"/>
</dbReference>
<keyword evidence="6 12" id="KW-0418">Kinase</keyword>
<dbReference type="InterPro" id="IPR011990">
    <property type="entry name" value="TPR-like_helical_dom_sf"/>
</dbReference>
<keyword evidence="4" id="KW-0808">Transferase</keyword>
<keyword evidence="7" id="KW-0067">ATP-binding</keyword>
<dbReference type="InterPro" id="IPR019734">
    <property type="entry name" value="TPR_rpt"/>
</dbReference>
<dbReference type="InterPro" id="IPR036890">
    <property type="entry name" value="HATPase_C_sf"/>
</dbReference>
<dbReference type="Gene3D" id="3.30.565.10">
    <property type="entry name" value="Histidine kinase-like ATPase, C-terminal domain"/>
    <property type="match status" value="1"/>
</dbReference>
<evidence type="ECO:0000259" key="11">
    <source>
        <dbReference type="SMART" id="SM00387"/>
    </source>
</evidence>
<keyword evidence="5" id="KW-0547">Nucleotide-binding</keyword>
<comment type="catalytic activity">
    <reaction evidence="1">
        <text>ATP + protein L-histidine = ADP + protein N-phospho-L-histidine.</text>
        <dbReference type="EC" id="2.7.13.3"/>
    </reaction>
</comment>
<accession>A0A2T0TF06</accession>
<keyword evidence="3" id="KW-0597">Phosphoprotein</keyword>
<proteinExistence type="predicted"/>
<evidence type="ECO:0000256" key="8">
    <source>
        <dbReference type="PROSITE-ProRule" id="PRU00339"/>
    </source>
</evidence>
<dbReference type="PANTHER" id="PTHR41523:SF8">
    <property type="entry name" value="ETHYLENE RESPONSE SENSOR PROTEIN"/>
    <property type="match status" value="1"/>
</dbReference>
<evidence type="ECO:0000256" key="3">
    <source>
        <dbReference type="ARBA" id="ARBA00022553"/>
    </source>
</evidence>
<dbReference type="Pfam" id="PF07568">
    <property type="entry name" value="HisKA_2"/>
    <property type="match status" value="1"/>
</dbReference>
<dbReference type="OrthoDB" id="9767435at2"/>
<dbReference type="Pfam" id="PF02518">
    <property type="entry name" value="HATPase_c"/>
    <property type="match status" value="1"/>
</dbReference>
<feature type="transmembrane region" description="Helical" evidence="9">
    <location>
        <begin position="435"/>
        <end position="457"/>
    </location>
</feature>
<keyword evidence="9" id="KW-0812">Transmembrane</keyword>
<keyword evidence="10" id="KW-0732">Signal</keyword>
<name>A0A2T0TF06_9BACT</name>
<feature type="signal peptide" evidence="10">
    <location>
        <begin position="1"/>
        <end position="24"/>
    </location>
</feature>
<evidence type="ECO:0000256" key="5">
    <source>
        <dbReference type="ARBA" id="ARBA00022741"/>
    </source>
</evidence>
<feature type="repeat" description="TPR" evidence="8">
    <location>
        <begin position="214"/>
        <end position="247"/>
    </location>
</feature>
<protein>
    <recommendedName>
        <fullName evidence="2">histidine kinase</fullName>
        <ecNumber evidence="2">2.7.13.3</ecNumber>
    </recommendedName>
</protein>
<dbReference type="GO" id="GO:0004673">
    <property type="term" value="F:protein histidine kinase activity"/>
    <property type="evidence" value="ECO:0007669"/>
    <property type="project" value="UniProtKB-EC"/>
</dbReference>
<dbReference type="AlphaFoldDB" id="A0A2T0TF06"/>
<dbReference type="InterPro" id="IPR011495">
    <property type="entry name" value="Sig_transdc_His_kin_sub2_dim/P"/>
</dbReference>
<evidence type="ECO:0000256" key="1">
    <source>
        <dbReference type="ARBA" id="ARBA00000085"/>
    </source>
</evidence>
<dbReference type="PANTHER" id="PTHR41523">
    <property type="entry name" value="TWO-COMPONENT SYSTEM SENSOR PROTEIN"/>
    <property type="match status" value="1"/>
</dbReference>
<keyword evidence="9" id="KW-1133">Transmembrane helix</keyword>
<evidence type="ECO:0000256" key="10">
    <source>
        <dbReference type="SAM" id="SignalP"/>
    </source>
</evidence>
<dbReference type="SMART" id="SM00028">
    <property type="entry name" value="TPR"/>
    <property type="match status" value="6"/>
</dbReference>
<dbReference type="InterPro" id="IPR003594">
    <property type="entry name" value="HATPase_dom"/>
</dbReference>
<keyword evidence="8" id="KW-0802">TPR repeat</keyword>
<gene>
    <name evidence="12" type="ORF">CLV58_103183</name>
</gene>
<evidence type="ECO:0000313" key="13">
    <source>
        <dbReference type="Proteomes" id="UP000238375"/>
    </source>
</evidence>
<dbReference type="Proteomes" id="UP000238375">
    <property type="component" value="Unassembled WGS sequence"/>
</dbReference>
<feature type="chain" id="PRO_5015593829" description="histidine kinase" evidence="10">
    <location>
        <begin position="25"/>
        <end position="689"/>
    </location>
</feature>
<evidence type="ECO:0000256" key="9">
    <source>
        <dbReference type="SAM" id="Phobius"/>
    </source>
</evidence>
<keyword evidence="13" id="KW-1185">Reference proteome</keyword>
<dbReference type="GO" id="GO:0005524">
    <property type="term" value="F:ATP binding"/>
    <property type="evidence" value="ECO:0007669"/>
    <property type="project" value="UniProtKB-KW"/>
</dbReference>
<dbReference type="Gene3D" id="3.30.450.20">
    <property type="entry name" value="PAS domain"/>
    <property type="match status" value="1"/>
</dbReference>
<dbReference type="Gene3D" id="1.25.40.10">
    <property type="entry name" value="Tetratricopeptide repeat domain"/>
    <property type="match status" value="3"/>
</dbReference>
<feature type="domain" description="Histidine kinase/HSP90-like ATPase" evidence="11">
    <location>
        <begin position="587"/>
        <end position="685"/>
    </location>
</feature>
<dbReference type="Pfam" id="PF13424">
    <property type="entry name" value="TPR_12"/>
    <property type="match status" value="2"/>
</dbReference>
<organism evidence="12 13">
    <name type="scientific">Spirosoma oryzae</name>
    <dbReference type="NCBI Taxonomy" id="1469603"/>
    <lineage>
        <taxon>Bacteria</taxon>
        <taxon>Pseudomonadati</taxon>
        <taxon>Bacteroidota</taxon>
        <taxon>Cytophagia</taxon>
        <taxon>Cytophagales</taxon>
        <taxon>Cytophagaceae</taxon>
        <taxon>Spirosoma</taxon>
    </lineage>
</organism>
<dbReference type="SUPFAM" id="SSF48452">
    <property type="entry name" value="TPR-like"/>
    <property type="match status" value="2"/>
</dbReference>
<dbReference type="RefSeq" id="WP_106136630.1">
    <property type="nucleotide sequence ID" value="NZ_PVTE01000003.1"/>
</dbReference>
<evidence type="ECO:0000256" key="6">
    <source>
        <dbReference type="ARBA" id="ARBA00022777"/>
    </source>
</evidence>
<evidence type="ECO:0000313" key="12">
    <source>
        <dbReference type="EMBL" id="PRY44214.1"/>
    </source>
</evidence>
<dbReference type="PROSITE" id="PS51257">
    <property type="entry name" value="PROKAR_LIPOPROTEIN"/>
    <property type="match status" value="1"/>
</dbReference>
<dbReference type="EMBL" id="PVTE01000003">
    <property type="protein sequence ID" value="PRY44214.1"/>
    <property type="molecule type" value="Genomic_DNA"/>
</dbReference>
<dbReference type="SUPFAM" id="SSF55874">
    <property type="entry name" value="ATPase domain of HSP90 chaperone/DNA topoisomerase II/histidine kinase"/>
    <property type="match status" value="1"/>
</dbReference>
<reference evidence="12 13" key="1">
    <citation type="submission" date="2018-03" db="EMBL/GenBank/DDBJ databases">
        <title>Genomic Encyclopedia of Archaeal and Bacterial Type Strains, Phase II (KMG-II): from individual species to whole genera.</title>
        <authorList>
            <person name="Goeker M."/>
        </authorList>
    </citation>
    <scope>NUCLEOTIDE SEQUENCE [LARGE SCALE GENOMIC DNA]</scope>
    <source>
        <strain evidence="12 13">DSM 28354</strain>
    </source>
</reference>
<evidence type="ECO:0000256" key="4">
    <source>
        <dbReference type="ARBA" id="ARBA00022679"/>
    </source>
</evidence>
<sequence length="689" mass="76980">MTSLRNRWFIGLLVAVACCRSAVAQQRLIDSLKTALTRKLPDTSRVHAYYDIANAFYKQSQTDSALAYLKPVVAISTKKKYWDGLGDYNRLMGTIRTHQGQYEEALTCFQQAIQQYGKANNLHSTAKIYHSLGLLYKLMGNSQGVKAYTQQGIAYMQQAIALNQQLKATHSLRSNYINLGILYEDLGEIRQGRECFLKGLAPMNNTEVEPEDARIFYNNLGKNYNVEKQYSLAIQYLEKALAINLNLKRYSSLAHNYRNLATAYIGLKQPDKAVAYAEKSLEQLKRSGDAPLSYSVHGTLSRAYAAAGQYQKAYDAAVQYKQIGDSLVNQAKTRTIAQLEGHYAVQQASELASIKASAELAKTQAVAQVEANKVREIAAIQAAEAQRLAQIRTVADIEKTRAILELQAQYDTQAKQRQIADLGSRNLEKTRQVEYMSGGLGLMALLISLLIGQYLLIRRSNRKLATQNGVITANSQQLATQAEQLKTLMKELHHRVKNNLAIVSSLLSLQASNLQDEKAVQAVRVGQQRVEAMALIHQRLYQTDGITTINIRSYLTDLARSLMYAYGYSDRDFDLVIDAEDRKLDVDVAIPLGLIANELITNAFKYAYAQSKYPRLRIGLHTQNGLTLEVQDNGPGINPDDWVLRSGRPSFGKRLVTSLSNQLDGQVEFIQQDGALCRLHIPEARLRAA</sequence>
<dbReference type="EC" id="2.7.13.3" evidence="2"/>
<comment type="caution">
    <text evidence="12">The sequence shown here is derived from an EMBL/GenBank/DDBJ whole genome shotgun (WGS) entry which is preliminary data.</text>
</comment>
<dbReference type="SMART" id="SM00387">
    <property type="entry name" value="HATPase_c"/>
    <property type="match status" value="1"/>
</dbReference>
<evidence type="ECO:0000256" key="2">
    <source>
        <dbReference type="ARBA" id="ARBA00012438"/>
    </source>
</evidence>